<dbReference type="InterPro" id="IPR036942">
    <property type="entry name" value="Beta-barrel_TonB_sf"/>
</dbReference>
<dbReference type="AlphaFoldDB" id="A0A562TE73"/>
<evidence type="ECO:0000259" key="9">
    <source>
        <dbReference type="Pfam" id="PF07715"/>
    </source>
</evidence>
<sequence>MRQLRLLIITLLLGSAAFAQTRQFTGSVKDAKTGDPLPAVTVQIKGKNIATVTGVDGNFSLQAPAGAFTLQVSLVGYGTRTMEVTAAQHNLDLVMDESSTQLGELVVTALGISKESKKVGFAVTKVDGSVMTQARETNVAYSLTGRVAGLSVSGTSGGPASSARILLRGMASFGASSPLFVINGVPIDNTQRGAAGEWGGSDNGDGIANLNPDDIESMTVLKGASASALYGSRATNGVILITTKSGKKGGLQVEYNMNYAIDKAIDFTDYQYVYGQGQLGVRPSNTNAALNSTRLSWGEKLDGAQTIQYDGNMYPYSAVDNNINTFYRTGPTFTNTASVSGGNEMGSFRLSLSNMDNKSIIRNSGVTRKTVNLNVEQNASKRLKVSVMANYIDEQSTNRPQLSDGPLNPNNIYFLANNINQSILAPGYDSANNGKEVTFTDDIYVSNPWFVINQYKNDLDRKRLISAVTARYELTDWLYAQARVGYDLINDRQFQITPWGTAYSYGVQDGITVSGNMNLRTRQTSELNVDGLLGFRKDLTKDLNLDLAIGASTRKRRDEQVNISGSNFIIPYFYSYNNVKSFGRENILNRQEQHSAYYTMDLAYKNFLTLSTTGRYDTYSTLPSANRDIFVPSVSASFIFSELVDIPNLSYGKLRASYANASGEPDRYYITQSYYSVDGTINGTSYGSFPSDLPNLFLKPFTLSEVEVGTELKFFNNRLGIDVAYFTRKTKNEILNGDLSWSTGYNRQYIGTGSTQNRGLEMAVNGTPVTTNNFSWNVSVNATNVKNKILDIYGPNSSNTTFNLGTYRPLNANTALVKGLPGPQIMAYDYLRDANGNILVSDDGLPQRGALTPSGSVLPTWFGGVNNDFSYKAFNLSFLVDGKFGHKMLSATNYYSVYRGLNKMTLEGRETGVTLSGVKSDGSANSTSVAAQTYYQALANNVSTINVLDASFIKLRQVTLGYTFDERMLGKVLPFQSINVSFVARNLLVLMKHTDNVDPEAGFSPLINYAGIEGTSLPSTRSYGVNVNFKFKK</sequence>
<dbReference type="OrthoDB" id="9768177at2"/>
<dbReference type="Gene3D" id="2.170.130.10">
    <property type="entry name" value="TonB-dependent receptor, plug domain"/>
    <property type="match status" value="1"/>
</dbReference>
<dbReference type="EMBL" id="VLLG01000002">
    <property type="protein sequence ID" value="TWI91280.1"/>
    <property type="molecule type" value="Genomic_DNA"/>
</dbReference>
<keyword evidence="3 7" id="KW-1134">Transmembrane beta strand</keyword>
<comment type="caution">
    <text evidence="10">The sequence shown here is derived from an EMBL/GenBank/DDBJ whole genome shotgun (WGS) entry which is preliminary data.</text>
</comment>
<dbReference type="InterPro" id="IPR023996">
    <property type="entry name" value="TonB-dep_OMP_SusC/RagA"/>
</dbReference>
<evidence type="ECO:0000256" key="3">
    <source>
        <dbReference type="ARBA" id="ARBA00022452"/>
    </source>
</evidence>
<dbReference type="PROSITE" id="PS52016">
    <property type="entry name" value="TONB_DEPENDENT_REC_3"/>
    <property type="match status" value="1"/>
</dbReference>
<keyword evidence="11" id="KW-1185">Reference proteome</keyword>
<accession>A0A562TE73</accession>
<dbReference type="SUPFAM" id="SSF56935">
    <property type="entry name" value="Porins"/>
    <property type="match status" value="1"/>
</dbReference>
<evidence type="ECO:0000256" key="6">
    <source>
        <dbReference type="ARBA" id="ARBA00023237"/>
    </source>
</evidence>
<evidence type="ECO:0000256" key="4">
    <source>
        <dbReference type="ARBA" id="ARBA00022692"/>
    </source>
</evidence>
<gene>
    <name evidence="10" type="ORF">LX66_0645</name>
</gene>
<protein>
    <submittedName>
        <fullName evidence="10">TonB-linked SusC/RagA family outer membrane protein</fullName>
    </submittedName>
</protein>
<dbReference type="InterPro" id="IPR008969">
    <property type="entry name" value="CarboxyPept-like_regulatory"/>
</dbReference>
<dbReference type="InterPro" id="IPR012910">
    <property type="entry name" value="Plug_dom"/>
</dbReference>
<dbReference type="SUPFAM" id="SSF49464">
    <property type="entry name" value="Carboxypeptidase regulatory domain-like"/>
    <property type="match status" value="1"/>
</dbReference>
<evidence type="ECO:0000256" key="8">
    <source>
        <dbReference type="SAM" id="SignalP"/>
    </source>
</evidence>
<evidence type="ECO:0000256" key="2">
    <source>
        <dbReference type="ARBA" id="ARBA00022448"/>
    </source>
</evidence>
<dbReference type="Gene3D" id="2.40.170.20">
    <property type="entry name" value="TonB-dependent receptor, beta-barrel domain"/>
    <property type="match status" value="1"/>
</dbReference>
<evidence type="ECO:0000256" key="7">
    <source>
        <dbReference type="PROSITE-ProRule" id="PRU01360"/>
    </source>
</evidence>
<comment type="similarity">
    <text evidence="7">Belongs to the TonB-dependent receptor family.</text>
</comment>
<dbReference type="Gene3D" id="2.60.40.1120">
    <property type="entry name" value="Carboxypeptidase-like, regulatory domain"/>
    <property type="match status" value="1"/>
</dbReference>
<dbReference type="Proteomes" id="UP000316778">
    <property type="component" value="Unassembled WGS sequence"/>
</dbReference>
<evidence type="ECO:0000313" key="11">
    <source>
        <dbReference type="Proteomes" id="UP000316778"/>
    </source>
</evidence>
<dbReference type="NCBIfam" id="TIGR04057">
    <property type="entry name" value="SusC_RagA_signa"/>
    <property type="match status" value="1"/>
</dbReference>
<feature type="signal peptide" evidence="8">
    <location>
        <begin position="1"/>
        <end position="19"/>
    </location>
</feature>
<keyword evidence="8" id="KW-0732">Signal</keyword>
<dbReference type="RefSeq" id="WP_145710435.1">
    <property type="nucleotide sequence ID" value="NZ_BAAAFY010000001.1"/>
</dbReference>
<keyword evidence="6 7" id="KW-0998">Cell outer membrane</keyword>
<dbReference type="NCBIfam" id="TIGR04056">
    <property type="entry name" value="OMP_RagA_SusC"/>
    <property type="match status" value="1"/>
</dbReference>
<dbReference type="InterPro" id="IPR037066">
    <property type="entry name" value="Plug_dom_sf"/>
</dbReference>
<name>A0A562TE73_CHIJA</name>
<dbReference type="Pfam" id="PF13715">
    <property type="entry name" value="CarbopepD_reg_2"/>
    <property type="match status" value="1"/>
</dbReference>
<keyword evidence="2 7" id="KW-0813">Transport</keyword>
<evidence type="ECO:0000313" key="10">
    <source>
        <dbReference type="EMBL" id="TWI91280.1"/>
    </source>
</evidence>
<dbReference type="InterPro" id="IPR039426">
    <property type="entry name" value="TonB-dep_rcpt-like"/>
</dbReference>
<organism evidence="10 11">
    <name type="scientific">Chitinophaga japonensis</name>
    <name type="common">Flexibacter japonensis</name>
    <dbReference type="NCBI Taxonomy" id="104662"/>
    <lineage>
        <taxon>Bacteria</taxon>
        <taxon>Pseudomonadati</taxon>
        <taxon>Bacteroidota</taxon>
        <taxon>Chitinophagia</taxon>
        <taxon>Chitinophagales</taxon>
        <taxon>Chitinophagaceae</taxon>
        <taxon>Chitinophaga</taxon>
    </lineage>
</organism>
<keyword evidence="5 7" id="KW-0472">Membrane</keyword>
<feature type="domain" description="TonB-dependent receptor plug" evidence="9">
    <location>
        <begin position="117"/>
        <end position="238"/>
    </location>
</feature>
<dbReference type="Pfam" id="PF07715">
    <property type="entry name" value="Plug"/>
    <property type="match status" value="1"/>
</dbReference>
<evidence type="ECO:0000256" key="5">
    <source>
        <dbReference type="ARBA" id="ARBA00023136"/>
    </source>
</evidence>
<evidence type="ECO:0000256" key="1">
    <source>
        <dbReference type="ARBA" id="ARBA00004571"/>
    </source>
</evidence>
<keyword evidence="4 7" id="KW-0812">Transmembrane</keyword>
<feature type="chain" id="PRO_5021721696" evidence="8">
    <location>
        <begin position="20"/>
        <end position="1033"/>
    </location>
</feature>
<dbReference type="GO" id="GO:0009279">
    <property type="term" value="C:cell outer membrane"/>
    <property type="evidence" value="ECO:0007669"/>
    <property type="project" value="UniProtKB-SubCell"/>
</dbReference>
<dbReference type="InterPro" id="IPR023997">
    <property type="entry name" value="TonB-dep_OMP_SusC/RagA_CS"/>
</dbReference>
<reference evidence="10 11" key="1">
    <citation type="journal article" date="2013" name="Stand. Genomic Sci.">
        <title>Genomic Encyclopedia of Type Strains, Phase I: The one thousand microbial genomes (KMG-I) project.</title>
        <authorList>
            <person name="Kyrpides N.C."/>
            <person name="Woyke T."/>
            <person name="Eisen J.A."/>
            <person name="Garrity G."/>
            <person name="Lilburn T.G."/>
            <person name="Beck B.J."/>
            <person name="Whitman W.B."/>
            <person name="Hugenholtz P."/>
            <person name="Klenk H.P."/>
        </authorList>
    </citation>
    <scope>NUCLEOTIDE SEQUENCE [LARGE SCALE GENOMIC DNA]</scope>
    <source>
        <strain evidence="10 11">DSM 13484</strain>
    </source>
</reference>
<comment type="subcellular location">
    <subcellularLocation>
        <location evidence="1 7">Cell outer membrane</location>
        <topology evidence="1 7">Multi-pass membrane protein</topology>
    </subcellularLocation>
</comment>
<proteinExistence type="inferred from homology"/>